<sequence length="612" mass="66443">MIERRCAAILAADVVGYTALMQADEEWTFRRLTGAMEEAFALVHAHGGEVVSRAGDGILCVLPNSLAALRAGLDMQLRMAEAARGEQEDRRLLFRIGLNAGEFLVSGTDVFGSVVNVAARLQNLAPPGGVLISGAVHEAVRGVVACGFEDLGGLEVRGLEQRVRCFRVIGDDCAKPRPHPPLPARPSLAVLPFANLSGNPEHDFFADGIAEDVINALSQVRSFFVIARSSSFTYRGRAVPVSQVGRELGVRYVLEGTVRRAADHLRITGSLVEAETGHQLWAGRFDGSIGEVFELQDRVTESVVAAIEPRLLFAEVERATRAPPESIQAYDLFLRATGHFYRMTRDDIERAKELTDRALRLDPDSARNLALGARCRLHRKVQGWVPPTHPSIAEGARMGRRAAELAKDDPEVLWMAGITVALAGGDVAGGVALIDRSLRLNPNSADALTYSGMARAYLGEADVALAHLERAHRLSPLDAQTYNKFLAAAFATFAAGRYEESLGWSSRALNEKADYVPAWRIRAACFGLLDRAEEGREAVLRLLALSPKETQASLRIYYGVSFKAAGAVDRLVAGLARSGLPEAESERPPPPRWTRDETNLPEAAVSSYRQGP</sequence>
<dbReference type="SUPFAM" id="SSF48452">
    <property type="entry name" value="TPR-like"/>
    <property type="match status" value="1"/>
</dbReference>
<evidence type="ECO:0000313" key="3">
    <source>
        <dbReference type="EMBL" id="MDO9708404.1"/>
    </source>
</evidence>
<organism evidence="3 4">
    <name type="scientific">Paracraurococcus lichenis</name>
    <dbReference type="NCBI Taxonomy" id="3064888"/>
    <lineage>
        <taxon>Bacteria</taxon>
        <taxon>Pseudomonadati</taxon>
        <taxon>Pseudomonadota</taxon>
        <taxon>Alphaproteobacteria</taxon>
        <taxon>Acetobacterales</taxon>
        <taxon>Roseomonadaceae</taxon>
        <taxon>Paracraurococcus</taxon>
    </lineage>
</organism>
<dbReference type="SUPFAM" id="SSF55073">
    <property type="entry name" value="Nucleotide cyclase"/>
    <property type="match status" value="1"/>
</dbReference>
<proteinExistence type="predicted"/>
<dbReference type="PROSITE" id="PS50125">
    <property type="entry name" value="GUANYLATE_CYCLASE_2"/>
    <property type="match status" value="1"/>
</dbReference>
<keyword evidence="3" id="KW-0808">Transferase</keyword>
<dbReference type="InterPro" id="IPR011990">
    <property type="entry name" value="TPR-like_helical_dom_sf"/>
</dbReference>
<feature type="domain" description="Guanylate cyclase" evidence="2">
    <location>
        <begin position="8"/>
        <end position="122"/>
    </location>
</feature>
<dbReference type="InterPro" id="IPR050697">
    <property type="entry name" value="Adenylyl/Guanylyl_Cyclase_3/4"/>
</dbReference>
<evidence type="ECO:0000259" key="2">
    <source>
        <dbReference type="PROSITE" id="PS50125"/>
    </source>
</evidence>
<dbReference type="Proteomes" id="UP001243009">
    <property type="component" value="Unassembled WGS sequence"/>
</dbReference>
<dbReference type="EMBL" id="JAUTWS010000006">
    <property type="protein sequence ID" value="MDO9708404.1"/>
    <property type="molecule type" value="Genomic_DNA"/>
</dbReference>
<reference evidence="3 4" key="1">
    <citation type="submission" date="2023-08" db="EMBL/GenBank/DDBJ databases">
        <title>The draft genome sequence of Paracraurococcus sp. LOR1-02.</title>
        <authorList>
            <person name="Kingkaew E."/>
            <person name="Tanasupawat S."/>
        </authorList>
    </citation>
    <scope>NUCLEOTIDE SEQUENCE [LARGE SCALE GENOMIC DNA]</scope>
    <source>
        <strain evidence="3 4">LOR1-02</strain>
    </source>
</reference>
<feature type="region of interest" description="Disordered" evidence="1">
    <location>
        <begin position="579"/>
        <end position="612"/>
    </location>
</feature>
<dbReference type="GO" id="GO:0016779">
    <property type="term" value="F:nucleotidyltransferase activity"/>
    <property type="evidence" value="ECO:0007669"/>
    <property type="project" value="UniProtKB-KW"/>
</dbReference>
<comment type="caution">
    <text evidence="3">The sequence shown here is derived from an EMBL/GenBank/DDBJ whole genome shotgun (WGS) entry which is preliminary data.</text>
</comment>
<name>A0ABT9DWX6_9PROT</name>
<protein>
    <submittedName>
        <fullName evidence="3">Adenylate/guanylate cyclase domain-containing protein</fullName>
        <ecNumber evidence="3">2.7.7.-</ecNumber>
    </submittedName>
</protein>
<keyword evidence="3" id="KW-0548">Nucleotidyltransferase</keyword>
<dbReference type="Gene3D" id="3.30.70.1230">
    <property type="entry name" value="Nucleotide cyclase"/>
    <property type="match status" value="1"/>
</dbReference>
<keyword evidence="4" id="KW-1185">Reference proteome</keyword>
<evidence type="ECO:0000313" key="4">
    <source>
        <dbReference type="Proteomes" id="UP001243009"/>
    </source>
</evidence>
<dbReference type="InterPro" id="IPR001054">
    <property type="entry name" value="A/G_cyclase"/>
</dbReference>
<feature type="compositionally biased region" description="Basic and acidic residues" evidence="1">
    <location>
        <begin position="584"/>
        <end position="598"/>
    </location>
</feature>
<dbReference type="RefSeq" id="WP_305103274.1">
    <property type="nucleotide sequence ID" value="NZ_JAUTWS010000006.1"/>
</dbReference>
<dbReference type="EC" id="2.7.7.-" evidence="3"/>
<dbReference type="InterPro" id="IPR029787">
    <property type="entry name" value="Nucleotide_cyclase"/>
</dbReference>
<accession>A0ABT9DWX6</accession>
<dbReference type="CDD" id="cd07302">
    <property type="entry name" value="CHD"/>
    <property type="match status" value="1"/>
</dbReference>
<dbReference type="Gene3D" id="1.25.40.10">
    <property type="entry name" value="Tetratricopeptide repeat domain"/>
    <property type="match status" value="1"/>
</dbReference>
<gene>
    <name evidence="3" type="ORF">Q7A36_08620</name>
</gene>
<dbReference type="Pfam" id="PF00211">
    <property type="entry name" value="Guanylate_cyc"/>
    <property type="match status" value="1"/>
</dbReference>
<evidence type="ECO:0000256" key="1">
    <source>
        <dbReference type="SAM" id="MobiDB-lite"/>
    </source>
</evidence>
<dbReference type="Gene3D" id="3.40.50.10070">
    <property type="entry name" value="TolB, N-terminal domain"/>
    <property type="match status" value="1"/>
</dbReference>
<dbReference type="PANTHER" id="PTHR43081">
    <property type="entry name" value="ADENYLATE CYCLASE, TERMINAL-DIFFERENTIATION SPECIFIC-RELATED"/>
    <property type="match status" value="1"/>
</dbReference>
<dbReference type="PANTHER" id="PTHR43081:SF19">
    <property type="entry name" value="PH-SENSITIVE ADENYLATE CYCLASE RV1264"/>
    <property type="match status" value="1"/>
</dbReference>